<name>A0A415MLP4_PARDI</name>
<evidence type="ECO:0000313" key="4">
    <source>
        <dbReference type="Proteomes" id="UP000463337"/>
    </source>
</evidence>
<dbReference type="RefSeq" id="WP_121960663.1">
    <property type="nucleotide sequence ID" value="NZ_DAWDUQ010000011.1"/>
</dbReference>
<dbReference type="Proteomes" id="UP000463337">
    <property type="component" value="Unassembled WGS sequence"/>
</dbReference>
<proteinExistence type="predicted"/>
<evidence type="ECO:0000259" key="2">
    <source>
        <dbReference type="Pfam" id="PF19910"/>
    </source>
</evidence>
<gene>
    <name evidence="3" type="ORF">GKD59_09925</name>
</gene>
<dbReference type="AlphaFoldDB" id="A0A415MLP4"/>
<dbReference type="EMBL" id="WKLT01000007">
    <property type="protein sequence ID" value="MRY58218.1"/>
    <property type="molecule type" value="Genomic_DNA"/>
</dbReference>
<protein>
    <recommendedName>
        <fullName evidence="2">DUF6383 domain-containing protein</fullName>
    </recommendedName>
</protein>
<dbReference type="InterPro" id="IPR045963">
    <property type="entry name" value="DUF6383"/>
</dbReference>
<reference evidence="3 4" key="1">
    <citation type="journal article" date="2019" name="Nat. Med.">
        <title>A library of human gut bacterial isolates paired with longitudinal multiomics data enables mechanistic microbiome research.</title>
        <authorList>
            <person name="Poyet M."/>
            <person name="Groussin M."/>
            <person name="Gibbons S.M."/>
            <person name="Avila-Pacheco J."/>
            <person name="Jiang X."/>
            <person name="Kearney S.M."/>
            <person name="Perrotta A.R."/>
            <person name="Berdy B."/>
            <person name="Zhao S."/>
            <person name="Lieberman T.D."/>
            <person name="Swanson P.K."/>
            <person name="Smith M."/>
            <person name="Roesemann S."/>
            <person name="Alexander J.E."/>
            <person name="Rich S.A."/>
            <person name="Livny J."/>
            <person name="Vlamakis H."/>
            <person name="Clish C."/>
            <person name="Bullock K."/>
            <person name="Deik A."/>
            <person name="Scott J."/>
            <person name="Pierce K.A."/>
            <person name="Xavier R.J."/>
            <person name="Alm E.J."/>
        </authorList>
    </citation>
    <scope>NUCLEOTIDE SEQUENCE [LARGE SCALE GENOMIC DNA]</scope>
    <source>
        <strain evidence="3 4">BIOML-A41</strain>
    </source>
</reference>
<organism evidence="3 4">
    <name type="scientific">Parabacteroides distasonis</name>
    <dbReference type="NCBI Taxonomy" id="823"/>
    <lineage>
        <taxon>Bacteria</taxon>
        <taxon>Pseudomonadati</taxon>
        <taxon>Bacteroidota</taxon>
        <taxon>Bacteroidia</taxon>
        <taxon>Bacteroidales</taxon>
        <taxon>Tannerellaceae</taxon>
        <taxon>Parabacteroides</taxon>
    </lineage>
</organism>
<feature type="signal peptide" evidence="1">
    <location>
        <begin position="1"/>
        <end position="25"/>
    </location>
</feature>
<feature type="domain" description="DUF6383" evidence="2">
    <location>
        <begin position="988"/>
        <end position="1063"/>
    </location>
</feature>
<accession>A0A415MLP4</accession>
<evidence type="ECO:0000256" key="1">
    <source>
        <dbReference type="SAM" id="SignalP"/>
    </source>
</evidence>
<dbReference type="Pfam" id="PF19910">
    <property type="entry name" value="DUF6383"/>
    <property type="match status" value="1"/>
</dbReference>
<sequence length="1064" mass="116679">MNRKISTLLTAGLLVAGSLCGSAFAQTPTVSIKDLTGIGSTVANELKNGARYVMVDASSSLAYGHEISTTTGKIVEVGEAINTPIFYDDSDSKDGVKKYIWTVSVTEAPRGFFSYTLTNAETGKALRYNSAYNAIETDPAAKAEDTFKDFVFENTGTVTSTPTGAKYSASNKYMVAYKAGATVWNGLSWSGSPLVSTTTISAPTFYEVKSEELEDVTELNALYNTSGFSFASKPYDTDQTEEPIGNLFNTKKVVARYVSTAIEVDATQYPSYSGNTSDLRIEPGMYFFTENAPKDGADYKEWMNATILVVSSTETVEATNAGRASGDGFALAEVKVSDLNFYQGSDNAWMTAGNDISINNANFRVQKSYVDAYPYELNVDDFRYREQASKAKHVTKSVKLHVLKHSDKYYLTTTHATDDQFIFKLAAAGMKKGIELLNTEAKVAAYTIRILDGKEFGSSTDNIDKKDIKSVYGKYLTNAVKASQFELVAKAKVLSQLETPAYQWAISSVDNEYEVTFTNRETGEYFTASLFPKADLGENVYELSTKSKKVTAIYVDANTYNETEGEVAEMQQLIVELTPAEVDPYAGFLNLDDETLVTMAFARDNNETSNKWYVAAKKQASPLTGYELNKNGKFANEVSDAAQWQLVKDDKKCTIIERSFVYNKDGRVTVQARADKGYAYVYQLQYINDGIETDKYFPQGTTPVTNVTEQEALVNEGQAKFVIKLAADGSVYLIPVGDTNSFIASILNENTKSVVDATYKASIDECQYTTPSSVYAWPSTSTQQDWLLNTYLIVEAPEISYPAEEGHISLVSDKGNYISMNENRDGIVVNENQYSFYLQVTDEDAVVPSFYISNKGTVENGDRLFLFNPADSVNYYVADGTYDRKYEWIKGETKAIFKPATLWETKDTLTTVVKGNKVSVAEEADDEGVLGGLDYFKVQIIQCEDNENEYRIRSVAKKGSYLYSFNDQLSWSGSKEKAMRFTITTGDPTANESIADAAEGVKVIAGNGTVEIQGAAGKNVVITNVLGKVVASTVLTSDDATIAAPAGIVVVSVEGEEAVKAVVK</sequence>
<comment type="caution">
    <text evidence="3">The sequence shown here is derived from an EMBL/GenBank/DDBJ whole genome shotgun (WGS) entry which is preliminary data.</text>
</comment>
<evidence type="ECO:0000313" key="3">
    <source>
        <dbReference type="EMBL" id="MRY58218.1"/>
    </source>
</evidence>
<feature type="chain" id="PRO_5043189928" description="DUF6383 domain-containing protein" evidence="1">
    <location>
        <begin position="26"/>
        <end position="1064"/>
    </location>
</feature>
<keyword evidence="1" id="KW-0732">Signal</keyword>